<feature type="compositionally biased region" description="Low complexity" evidence="5">
    <location>
        <begin position="148"/>
        <end position="167"/>
    </location>
</feature>
<feature type="transmembrane region" description="Helical" evidence="6">
    <location>
        <begin position="304"/>
        <end position="324"/>
    </location>
</feature>
<keyword evidence="2 6" id="KW-0812">Transmembrane</keyword>
<feature type="region of interest" description="Disordered" evidence="5">
    <location>
        <begin position="75"/>
        <end position="95"/>
    </location>
</feature>
<keyword evidence="3 6" id="KW-1133">Transmembrane helix</keyword>
<accession>A0A1Y1UKG6</accession>
<feature type="compositionally biased region" description="Polar residues" evidence="5">
    <location>
        <begin position="132"/>
        <end position="147"/>
    </location>
</feature>
<evidence type="ECO:0000256" key="3">
    <source>
        <dbReference type="ARBA" id="ARBA00022989"/>
    </source>
</evidence>
<dbReference type="AlphaFoldDB" id="A0A1Y1UKG6"/>
<dbReference type="PANTHER" id="PTHR43220:SF21">
    <property type="entry name" value="TRANSMEMBRANE PROTEIN 41A"/>
    <property type="match status" value="1"/>
</dbReference>
<feature type="transmembrane region" description="Helical" evidence="6">
    <location>
        <begin position="395"/>
        <end position="417"/>
    </location>
</feature>
<dbReference type="OrthoDB" id="3364966at2759"/>
<feature type="compositionally biased region" description="Polar residues" evidence="5">
    <location>
        <begin position="573"/>
        <end position="584"/>
    </location>
</feature>
<dbReference type="EMBL" id="NBSH01000005">
    <property type="protein sequence ID" value="ORX37615.1"/>
    <property type="molecule type" value="Genomic_DNA"/>
</dbReference>
<dbReference type="GeneID" id="33555913"/>
<dbReference type="STRING" id="4999.A0A1Y1UKG6"/>
<evidence type="ECO:0000256" key="6">
    <source>
        <dbReference type="SAM" id="Phobius"/>
    </source>
</evidence>
<feature type="transmembrane region" description="Helical" evidence="6">
    <location>
        <begin position="266"/>
        <end position="284"/>
    </location>
</feature>
<evidence type="ECO:0000313" key="7">
    <source>
        <dbReference type="EMBL" id="ORX37615.1"/>
    </source>
</evidence>
<evidence type="ECO:0000256" key="5">
    <source>
        <dbReference type="SAM" id="MobiDB-lite"/>
    </source>
</evidence>
<evidence type="ECO:0000313" key="8">
    <source>
        <dbReference type="Proteomes" id="UP000193218"/>
    </source>
</evidence>
<evidence type="ECO:0000256" key="4">
    <source>
        <dbReference type="ARBA" id="ARBA00023136"/>
    </source>
</evidence>
<dbReference type="GO" id="GO:0016020">
    <property type="term" value="C:membrane"/>
    <property type="evidence" value="ECO:0007669"/>
    <property type="project" value="UniProtKB-SubCell"/>
</dbReference>
<dbReference type="RefSeq" id="XP_021871602.1">
    <property type="nucleotide sequence ID" value="XM_022014105.1"/>
</dbReference>
<keyword evidence="4 6" id="KW-0472">Membrane</keyword>
<feature type="region of interest" description="Disordered" evidence="5">
    <location>
        <begin position="567"/>
        <end position="586"/>
    </location>
</feature>
<sequence>MALPVILQESPTEAQPPSSYPPSLASFRQPSYSPFASVPSTEPVTSTSILTSAYNFGENSVLRLASWLRQPTPHRLVRRPSEDSEKGVGPGESEEIEIIDSVGSMRTSTESFGRDGQYWMDDGSTRGYFSLPRTSSPGYNDQYSPSASSLRTTLPTPALSTSSLSSSIGRKPTALGSPERHGWWSLVYKIWAGMIPQTAGGKTAEVIRDLGWTVALLAGVFIATASVALWLIRCMPITQLKHIPKSTTDLQLLSAEIRSYMASGDAGWYHTVGVLLFVGCWKHAWSVPGAVILNILVGSLLDPMPALFLLTIITATGSLFSYLLSRPLAPLIAVLFPKPLSLVRAALAPDSLPIPPSSGRATFAVHERITPIQISHDPTAEPLGSSNTSVWRRLLIMRAMGFVPWSGMNVACGVVGVDWKVFWLTTAAGSASWSYVTASVGNIISRLAIPQTSELVTGFDGDNVVSSAGGESLTSLLRDPVLITKMIFLSGLTLVPVILKRRSSSPSVAADGVHAESDRTSMDQTLLLSSGVGPKGPATGITSLDRLAPPPSLNPHRNHLHPAIPRLDMEPLTPNSSVPSSPLTDSLKKFTPTPAVFDLLSFGRTAARQGLRGAQGIGRKVASGIKGVSRDRH</sequence>
<gene>
    <name evidence="7" type="ORF">BD324DRAFT_608172</name>
</gene>
<comment type="subcellular location">
    <subcellularLocation>
        <location evidence="1">Membrane</location>
        <topology evidence="1">Multi-pass membrane protein</topology>
    </subcellularLocation>
</comment>
<dbReference type="Proteomes" id="UP000193218">
    <property type="component" value="Unassembled WGS sequence"/>
</dbReference>
<dbReference type="InParanoid" id="A0A1Y1UKG6"/>
<organism evidence="7 8">
    <name type="scientific">Kockovaella imperatae</name>
    <dbReference type="NCBI Taxonomy" id="4999"/>
    <lineage>
        <taxon>Eukaryota</taxon>
        <taxon>Fungi</taxon>
        <taxon>Dikarya</taxon>
        <taxon>Basidiomycota</taxon>
        <taxon>Agaricomycotina</taxon>
        <taxon>Tremellomycetes</taxon>
        <taxon>Tremellales</taxon>
        <taxon>Cuniculitremaceae</taxon>
        <taxon>Kockovaella</taxon>
    </lineage>
</organism>
<feature type="region of interest" description="Disordered" evidence="5">
    <location>
        <begin position="1"/>
        <end position="26"/>
    </location>
</feature>
<keyword evidence="8" id="KW-1185">Reference proteome</keyword>
<comment type="caution">
    <text evidence="7">The sequence shown here is derived from an EMBL/GenBank/DDBJ whole genome shotgun (WGS) entry which is preliminary data.</text>
</comment>
<proteinExistence type="predicted"/>
<feature type="region of interest" description="Disordered" evidence="5">
    <location>
        <begin position="131"/>
        <end position="178"/>
    </location>
</feature>
<dbReference type="PANTHER" id="PTHR43220">
    <property type="match status" value="1"/>
</dbReference>
<evidence type="ECO:0000256" key="1">
    <source>
        <dbReference type="ARBA" id="ARBA00004141"/>
    </source>
</evidence>
<feature type="transmembrane region" description="Helical" evidence="6">
    <location>
        <begin position="210"/>
        <end position="232"/>
    </location>
</feature>
<protein>
    <submittedName>
        <fullName evidence="7">Uncharacterized protein</fullName>
    </submittedName>
</protein>
<reference evidence="7 8" key="1">
    <citation type="submission" date="2017-03" db="EMBL/GenBank/DDBJ databases">
        <title>Widespread Adenine N6-methylation of Active Genes in Fungi.</title>
        <authorList>
            <consortium name="DOE Joint Genome Institute"/>
            <person name="Mondo S.J."/>
            <person name="Dannebaum R.O."/>
            <person name="Kuo R.C."/>
            <person name="Louie K.B."/>
            <person name="Bewick A.J."/>
            <person name="Labutti K."/>
            <person name="Haridas S."/>
            <person name="Kuo A."/>
            <person name="Salamov A."/>
            <person name="Ahrendt S.R."/>
            <person name="Lau R."/>
            <person name="Bowen B.P."/>
            <person name="Lipzen A."/>
            <person name="Sullivan W."/>
            <person name="Andreopoulos W.B."/>
            <person name="Clum A."/>
            <person name="Lindquist E."/>
            <person name="Daum C."/>
            <person name="Northen T.R."/>
            <person name="Ramamoorthy G."/>
            <person name="Schmitz R.J."/>
            <person name="Gryganskyi A."/>
            <person name="Culley D."/>
            <person name="Magnuson J."/>
            <person name="James T.Y."/>
            <person name="O'Malley M.A."/>
            <person name="Stajich J.E."/>
            <person name="Spatafora J.W."/>
            <person name="Visel A."/>
            <person name="Grigoriev I.V."/>
        </authorList>
    </citation>
    <scope>NUCLEOTIDE SEQUENCE [LARGE SCALE GENOMIC DNA]</scope>
    <source>
        <strain evidence="7 8">NRRL Y-17943</strain>
    </source>
</reference>
<dbReference type="InterPro" id="IPR045014">
    <property type="entry name" value="TM41A/B"/>
</dbReference>
<name>A0A1Y1UKG6_9TREE</name>
<evidence type="ECO:0000256" key="2">
    <source>
        <dbReference type="ARBA" id="ARBA00022692"/>
    </source>
</evidence>